<evidence type="ECO:0000313" key="3">
    <source>
        <dbReference type="EMBL" id="GEP01744.1"/>
    </source>
</evidence>
<dbReference type="Pfam" id="PF13579">
    <property type="entry name" value="Glyco_trans_4_4"/>
    <property type="match status" value="1"/>
</dbReference>
<dbReference type="GO" id="GO:0016757">
    <property type="term" value="F:glycosyltransferase activity"/>
    <property type="evidence" value="ECO:0007669"/>
    <property type="project" value="InterPro"/>
</dbReference>
<dbReference type="RefSeq" id="WP_147082333.1">
    <property type="nucleotide sequence ID" value="NZ_BPQN01000021.1"/>
</dbReference>
<evidence type="ECO:0000259" key="2">
    <source>
        <dbReference type="Pfam" id="PF13579"/>
    </source>
</evidence>
<evidence type="ECO:0000313" key="4">
    <source>
        <dbReference type="Proteomes" id="UP000321258"/>
    </source>
</evidence>
<dbReference type="EMBL" id="BJZT01000050">
    <property type="protein sequence ID" value="GEP01744.1"/>
    <property type="molecule type" value="Genomic_DNA"/>
</dbReference>
<keyword evidence="3" id="KW-0808">Transferase</keyword>
<protein>
    <submittedName>
        <fullName evidence="3">Glycosyl transferase</fullName>
    </submittedName>
</protein>
<feature type="domain" description="Glycosyl transferase family 1" evidence="1">
    <location>
        <begin position="185"/>
        <end position="335"/>
    </location>
</feature>
<dbReference type="Gene3D" id="3.40.50.2000">
    <property type="entry name" value="Glycogen Phosphorylase B"/>
    <property type="match status" value="2"/>
</dbReference>
<organism evidence="3 4">
    <name type="scientific">Methylobacterium haplocladii</name>
    <dbReference type="NCBI Taxonomy" id="1176176"/>
    <lineage>
        <taxon>Bacteria</taxon>
        <taxon>Pseudomonadati</taxon>
        <taxon>Pseudomonadota</taxon>
        <taxon>Alphaproteobacteria</taxon>
        <taxon>Hyphomicrobiales</taxon>
        <taxon>Methylobacteriaceae</taxon>
        <taxon>Methylobacterium</taxon>
    </lineage>
</organism>
<name>A0A512IVJ5_9HYPH</name>
<reference evidence="3 4" key="1">
    <citation type="submission" date="2019-07" db="EMBL/GenBank/DDBJ databases">
        <title>Whole genome shotgun sequence of Methylobacterium haplocladii NBRC 107714.</title>
        <authorList>
            <person name="Hosoyama A."/>
            <person name="Uohara A."/>
            <person name="Ohji S."/>
            <person name="Ichikawa N."/>
        </authorList>
    </citation>
    <scope>NUCLEOTIDE SEQUENCE [LARGE SCALE GENOMIC DNA]</scope>
    <source>
        <strain evidence="3 4">NBRC 107714</strain>
    </source>
</reference>
<dbReference type="Proteomes" id="UP000321258">
    <property type="component" value="Unassembled WGS sequence"/>
</dbReference>
<dbReference type="InterPro" id="IPR001296">
    <property type="entry name" value="Glyco_trans_1"/>
</dbReference>
<dbReference type="Pfam" id="PF00534">
    <property type="entry name" value="Glycos_transf_1"/>
    <property type="match status" value="1"/>
</dbReference>
<dbReference type="AlphaFoldDB" id="A0A512IVJ5"/>
<dbReference type="InterPro" id="IPR028098">
    <property type="entry name" value="Glyco_trans_4-like_N"/>
</dbReference>
<sequence>MIERQTRVLVVTPLGEGGRGGIDRMMDEIRPYGQSSDFRDLSISFWATRGSGRGLRAVGTYLFFLLRLLAICVFRRPDVVHINLSSGGSVIRKVAICAICRTFGVRYIVHLHGSRFRQYWNSSGPIVGRFIAFIFTKADRVFVLGSVWQAFVVGKLPQIAERLYILPNACRRGGASETPDAIVRLIFLGQVGERKGTFDLIEALALLPPDLRWQAILAGDGETKRASALARQRGLQDKVQVLGWVGPDRIRALLGSSQILALPSYDENLPMSVIEAMAWGLAVVTTPVGAVEDIIVDGERGLLVAPGDIRTLAARLEQVISSGPMRETLGRNARAFYEEHLSIDRYAARLHAHWIEVASDRGGIARSGHLLTQGN</sequence>
<keyword evidence="4" id="KW-1185">Reference proteome</keyword>
<dbReference type="CDD" id="cd03801">
    <property type="entry name" value="GT4_PimA-like"/>
    <property type="match status" value="1"/>
</dbReference>
<evidence type="ECO:0000259" key="1">
    <source>
        <dbReference type="Pfam" id="PF00534"/>
    </source>
</evidence>
<comment type="caution">
    <text evidence="3">The sequence shown here is derived from an EMBL/GenBank/DDBJ whole genome shotgun (WGS) entry which is preliminary data.</text>
</comment>
<accession>A0A512IVJ5</accession>
<feature type="domain" description="Glycosyltransferase subfamily 4-like N-terminal" evidence="2">
    <location>
        <begin position="7"/>
        <end position="168"/>
    </location>
</feature>
<dbReference type="SUPFAM" id="SSF53756">
    <property type="entry name" value="UDP-Glycosyltransferase/glycogen phosphorylase"/>
    <property type="match status" value="1"/>
</dbReference>
<proteinExistence type="predicted"/>
<dbReference type="OrthoDB" id="9790710at2"/>
<dbReference type="PANTHER" id="PTHR12526">
    <property type="entry name" value="GLYCOSYLTRANSFERASE"/>
    <property type="match status" value="1"/>
</dbReference>
<gene>
    <name evidence="3" type="ORF">MHA02_41310</name>
</gene>
<dbReference type="PANTHER" id="PTHR12526:SF631">
    <property type="entry name" value="BLL6306 PROTEIN"/>
    <property type="match status" value="1"/>
</dbReference>